<feature type="domain" description="YhcG PDDEXK nuclease" evidence="1">
    <location>
        <begin position="180"/>
        <end position="330"/>
    </location>
</feature>
<keyword evidence="4" id="KW-1185">Reference proteome</keyword>
<dbReference type="Pfam" id="PF17761">
    <property type="entry name" value="DUF1016_N"/>
    <property type="match status" value="1"/>
</dbReference>
<evidence type="ECO:0000259" key="2">
    <source>
        <dbReference type="Pfam" id="PF17761"/>
    </source>
</evidence>
<dbReference type="InterPro" id="IPR009362">
    <property type="entry name" value="YhcG_C"/>
</dbReference>
<dbReference type="GO" id="GO:0003676">
    <property type="term" value="F:nucleic acid binding"/>
    <property type="evidence" value="ECO:0007669"/>
    <property type="project" value="InterPro"/>
</dbReference>
<dbReference type="InterPro" id="IPR053148">
    <property type="entry name" value="PD-DEXK-like_domain"/>
</dbReference>
<dbReference type="PANTHER" id="PTHR30547:SF5">
    <property type="entry name" value="NUCLEASE YHCG-RELATED"/>
    <property type="match status" value="1"/>
</dbReference>
<proteinExistence type="predicted"/>
<dbReference type="InterPro" id="IPR041527">
    <property type="entry name" value="YhcG_N"/>
</dbReference>
<feature type="domain" description="YhcG N-terminal" evidence="2">
    <location>
        <begin position="16"/>
        <end position="151"/>
    </location>
</feature>
<evidence type="ECO:0000313" key="3">
    <source>
        <dbReference type="EMBL" id="TWW10070.1"/>
    </source>
</evidence>
<gene>
    <name evidence="3" type="ORF">E3A20_08070</name>
</gene>
<reference evidence="3 4" key="2">
    <citation type="submission" date="2019-08" db="EMBL/GenBank/DDBJ databases">
        <authorList>
            <person name="Henke P."/>
        </authorList>
    </citation>
    <scope>NUCLEOTIDE SEQUENCE [LARGE SCALE GENOMIC DNA]</scope>
    <source>
        <strain evidence="3">Phe10_nw2017</strain>
    </source>
</reference>
<dbReference type="PANTHER" id="PTHR30547">
    <property type="entry name" value="UNCHARACTERIZED PROTEIN YHCG-RELATED"/>
    <property type="match status" value="1"/>
</dbReference>
<comment type="caution">
    <text evidence="3">The sequence shown here is derived from an EMBL/GenBank/DDBJ whole genome shotgun (WGS) entry which is preliminary data.</text>
</comment>
<dbReference type="Gene3D" id="3.40.1350.10">
    <property type="match status" value="1"/>
</dbReference>
<evidence type="ECO:0000259" key="1">
    <source>
        <dbReference type="Pfam" id="PF06250"/>
    </source>
</evidence>
<dbReference type="Proteomes" id="UP000321083">
    <property type="component" value="Unassembled WGS sequence"/>
</dbReference>
<dbReference type="AlphaFoldDB" id="A0A5C6M5K5"/>
<sequence length="346" mass="40870">MVSINDESNIILLEDLRKLIDTARKSVAKTVNSTMTLLYWQIGKRIYTEILNENRAEYGKQIVINISEELTLLYGKGWSPRQIRYCLQIAELFPEFKIWHTMCAKLSWSHIRLLIRIEDALKRDFFTELCKLENWSVRQLQERINSMLYERTAIAKKSEELIKNDLKQLQDEDKLSPDLVFRDPYFLDFLGLTSEYSEKDLESAILVELQKFITELGQDFGFLARQKRISIDNRDYYIDLLFYHRRLKSLVVIDLKLGDFEAGYKGQMELYLRYLEKYEQVEGENSPIGLILCAGKNAEHIELLRLDKSNIRLAEYLTQLPPKEILQAKLHQSLEIARHRLHTQEQ</sequence>
<organism evidence="3 4">
    <name type="scientific">Planctomyces bekefii</name>
    <dbReference type="NCBI Taxonomy" id="1653850"/>
    <lineage>
        <taxon>Bacteria</taxon>
        <taxon>Pseudomonadati</taxon>
        <taxon>Planctomycetota</taxon>
        <taxon>Planctomycetia</taxon>
        <taxon>Planctomycetales</taxon>
        <taxon>Planctomycetaceae</taxon>
        <taxon>Planctomyces</taxon>
    </lineage>
</organism>
<accession>A0A5C6M5K5</accession>
<dbReference type="EMBL" id="SRHE01000117">
    <property type="protein sequence ID" value="TWW10070.1"/>
    <property type="molecule type" value="Genomic_DNA"/>
</dbReference>
<name>A0A5C6M5K5_9PLAN</name>
<evidence type="ECO:0000313" key="4">
    <source>
        <dbReference type="Proteomes" id="UP000321083"/>
    </source>
</evidence>
<reference evidence="3 4" key="1">
    <citation type="submission" date="2019-08" db="EMBL/GenBank/DDBJ databases">
        <title>100 year-old enigma solved: identification of Planctomyces bekefii, the type genus and species of the phylum Planctomycetes.</title>
        <authorList>
            <person name="Svetlana D.N."/>
            <person name="Overmann J."/>
        </authorList>
    </citation>
    <scope>NUCLEOTIDE SEQUENCE [LARGE SCALE GENOMIC DNA]</scope>
    <source>
        <strain evidence="3">Phe10_nw2017</strain>
    </source>
</reference>
<dbReference type="Pfam" id="PF06250">
    <property type="entry name" value="YhcG_C"/>
    <property type="match status" value="1"/>
</dbReference>
<dbReference type="InterPro" id="IPR011856">
    <property type="entry name" value="tRNA_endonuc-like_dom_sf"/>
</dbReference>
<protein>
    <submittedName>
        <fullName evidence="3">DUF1016 domain-containing protein</fullName>
    </submittedName>
</protein>